<dbReference type="Proteomes" id="UP001345013">
    <property type="component" value="Unassembled WGS sequence"/>
</dbReference>
<dbReference type="EMBL" id="JAVRRG010000316">
    <property type="protein sequence ID" value="KAK5073305.1"/>
    <property type="molecule type" value="Genomic_DNA"/>
</dbReference>
<keyword evidence="2" id="KW-1185">Reference proteome</keyword>
<organism evidence="1 2">
    <name type="scientific">Lithohypha guttulata</name>
    <dbReference type="NCBI Taxonomy" id="1690604"/>
    <lineage>
        <taxon>Eukaryota</taxon>
        <taxon>Fungi</taxon>
        <taxon>Dikarya</taxon>
        <taxon>Ascomycota</taxon>
        <taxon>Pezizomycotina</taxon>
        <taxon>Eurotiomycetes</taxon>
        <taxon>Chaetothyriomycetidae</taxon>
        <taxon>Chaetothyriales</taxon>
        <taxon>Trichomeriaceae</taxon>
        <taxon>Lithohypha</taxon>
    </lineage>
</organism>
<evidence type="ECO:0000313" key="2">
    <source>
        <dbReference type="Proteomes" id="UP001345013"/>
    </source>
</evidence>
<accession>A0ABR0JU26</accession>
<comment type="caution">
    <text evidence="1">The sequence shown here is derived from an EMBL/GenBank/DDBJ whole genome shotgun (WGS) entry which is preliminary data.</text>
</comment>
<name>A0ABR0JU26_9EURO</name>
<evidence type="ECO:0000313" key="1">
    <source>
        <dbReference type="EMBL" id="KAK5073305.1"/>
    </source>
</evidence>
<reference evidence="1 2" key="1">
    <citation type="submission" date="2023-08" db="EMBL/GenBank/DDBJ databases">
        <title>Black Yeasts Isolated from many extreme environments.</title>
        <authorList>
            <person name="Coleine C."/>
            <person name="Stajich J.E."/>
            <person name="Selbmann L."/>
        </authorList>
    </citation>
    <scope>NUCLEOTIDE SEQUENCE [LARGE SCALE GENOMIC DNA]</scope>
    <source>
        <strain evidence="1 2">CCFEE 5885</strain>
    </source>
</reference>
<protein>
    <submittedName>
        <fullName evidence="1">Uncharacterized protein</fullName>
    </submittedName>
</protein>
<gene>
    <name evidence="1" type="ORF">LTR24_010369</name>
</gene>
<proteinExistence type="predicted"/>
<sequence>MSGINLVCDNLTRGKARDCELCCVIDPQYGLIEGRREETRARAENHDNALGPMQRAANAWPDDYNIRQELIVTLRRRNDCRKLVDEYDDQLDTIERKASDRQTAQVQTAARRYAYGNSPFYYYGSRELGADGNDQEGQVKPANFPPEEEIPLDAYPRRIVDRRPFVAPDFSLAQGLEEELEEYENQV</sequence>